<feature type="region of interest" description="Disordered" evidence="1">
    <location>
        <begin position="1"/>
        <end position="325"/>
    </location>
</feature>
<feature type="compositionally biased region" description="Basic and acidic residues" evidence="1">
    <location>
        <begin position="176"/>
        <end position="191"/>
    </location>
</feature>
<dbReference type="RefSeq" id="XP_070453331.1">
    <property type="nucleotide sequence ID" value="XM_070597230.1"/>
</dbReference>
<feature type="compositionally biased region" description="Low complexity" evidence="1">
    <location>
        <begin position="56"/>
        <end position="71"/>
    </location>
</feature>
<sequence>MPGPPGGAVQAPRGRRGRWGPSSPGARGPPLPGPGSPRPALGRAGREHDRGTEGTAALPRAAGPRAAACGPGDNGRAGEKRVKKLGRRAEWRGAPRGGTGRGGSAAEGGARRRRAGGERGAQSQPRRHCSRAPNSGGGGGGGGERRDSRPTPARPWPGVRRALAALPRGGTSRPGAGEDGRRAPSQREPRGARLGAAAASGEWRPRPGAPGSGRRKRPGSAARGGAGAGAGGQGRGASGRRERSRPAGCAGGREEPSPGRSRLPCRGRLSPGTRGPGRRAGQVVELAPGSPIVGRPARPRSRAGRGGPAGVAPRSAAPLGRSPRCSRSCCPGVLGGAGRSSPPLARGPPCAVLAGFGAGKSDWERGALPGPQDPQARPSGLFLRLRRARRPGPEASTITCSLSPKPGSHLGECLDSELFQSSFLRTHYCDI</sequence>
<protein>
    <submittedName>
        <fullName evidence="3">Spidroin-2-like</fullName>
    </submittedName>
</protein>
<feature type="compositionally biased region" description="Pro residues" evidence="1">
    <location>
        <begin position="27"/>
        <end position="37"/>
    </location>
</feature>
<gene>
    <name evidence="3" type="primary">LOC139079804</name>
</gene>
<reference evidence="3" key="1">
    <citation type="submission" date="2025-08" db="UniProtKB">
        <authorList>
            <consortium name="RefSeq"/>
        </authorList>
    </citation>
    <scope>IDENTIFICATION</scope>
    <source>
        <tissue evidence="3">Blood</tissue>
    </source>
</reference>
<dbReference type="GeneID" id="139079804"/>
<keyword evidence="2" id="KW-1185">Reference proteome</keyword>
<feature type="compositionally biased region" description="Gly residues" evidence="1">
    <location>
        <begin position="222"/>
        <end position="237"/>
    </location>
</feature>
<evidence type="ECO:0000313" key="2">
    <source>
        <dbReference type="Proteomes" id="UP001652662"/>
    </source>
</evidence>
<evidence type="ECO:0000256" key="1">
    <source>
        <dbReference type="SAM" id="MobiDB-lite"/>
    </source>
</evidence>
<accession>A0ABM4MKW8</accession>
<name>A0ABM4MKW8_EQUPR</name>
<proteinExistence type="predicted"/>
<dbReference type="Proteomes" id="UP001652662">
    <property type="component" value="Chromosome 27"/>
</dbReference>
<feature type="compositionally biased region" description="Gly residues" evidence="1">
    <location>
        <begin position="95"/>
        <end position="106"/>
    </location>
</feature>
<organism evidence="2 3">
    <name type="scientific">Equus przewalskii</name>
    <name type="common">Przewalski's horse</name>
    <name type="synonym">Equus caballus przewalskii</name>
    <dbReference type="NCBI Taxonomy" id="9798"/>
    <lineage>
        <taxon>Eukaryota</taxon>
        <taxon>Metazoa</taxon>
        <taxon>Chordata</taxon>
        <taxon>Craniata</taxon>
        <taxon>Vertebrata</taxon>
        <taxon>Euteleostomi</taxon>
        <taxon>Mammalia</taxon>
        <taxon>Eutheria</taxon>
        <taxon>Laurasiatheria</taxon>
        <taxon>Perissodactyla</taxon>
        <taxon>Equidae</taxon>
        <taxon>Equus</taxon>
    </lineage>
</organism>
<evidence type="ECO:0000313" key="3">
    <source>
        <dbReference type="RefSeq" id="XP_070453331.1"/>
    </source>
</evidence>